<feature type="chain" id="PRO_5001965341" evidence="2">
    <location>
        <begin position="29"/>
        <end position="98"/>
    </location>
</feature>
<evidence type="ECO:0000256" key="2">
    <source>
        <dbReference type="SAM" id="SignalP"/>
    </source>
</evidence>
<keyword evidence="4" id="KW-1185">Reference proteome</keyword>
<feature type="signal peptide" evidence="2">
    <location>
        <begin position="1"/>
        <end position="28"/>
    </location>
</feature>
<keyword evidence="2" id="KW-0732">Signal</keyword>
<dbReference type="EMBL" id="CM002927">
    <property type="protein sequence ID" value="KGN47466.1"/>
    <property type="molecule type" value="Genomic_DNA"/>
</dbReference>
<dbReference type="Proteomes" id="UP000029981">
    <property type="component" value="Chromosome 6"/>
</dbReference>
<reference evidence="3 4" key="1">
    <citation type="journal article" date="2009" name="Nat. Genet.">
        <title>The genome of the cucumber, Cucumis sativus L.</title>
        <authorList>
            <person name="Huang S."/>
            <person name="Li R."/>
            <person name="Zhang Z."/>
            <person name="Li L."/>
            <person name="Gu X."/>
            <person name="Fan W."/>
            <person name="Lucas W.J."/>
            <person name="Wang X."/>
            <person name="Xie B."/>
            <person name="Ni P."/>
            <person name="Ren Y."/>
            <person name="Zhu H."/>
            <person name="Li J."/>
            <person name="Lin K."/>
            <person name="Jin W."/>
            <person name="Fei Z."/>
            <person name="Li G."/>
            <person name="Staub J."/>
            <person name="Kilian A."/>
            <person name="van der Vossen E.A."/>
            <person name="Wu Y."/>
            <person name="Guo J."/>
            <person name="He J."/>
            <person name="Jia Z."/>
            <person name="Ren Y."/>
            <person name="Tian G."/>
            <person name="Lu Y."/>
            <person name="Ruan J."/>
            <person name="Qian W."/>
            <person name="Wang M."/>
            <person name="Huang Q."/>
            <person name="Li B."/>
            <person name="Xuan Z."/>
            <person name="Cao J."/>
            <person name="Asan"/>
            <person name="Wu Z."/>
            <person name="Zhang J."/>
            <person name="Cai Q."/>
            <person name="Bai Y."/>
            <person name="Zhao B."/>
            <person name="Han Y."/>
            <person name="Li Y."/>
            <person name="Li X."/>
            <person name="Wang S."/>
            <person name="Shi Q."/>
            <person name="Liu S."/>
            <person name="Cho W.K."/>
            <person name="Kim J.Y."/>
            <person name="Xu Y."/>
            <person name="Heller-Uszynska K."/>
            <person name="Miao H."/>
            <person name="Cheng Z."/>
            <person name="Zhang S."/>
            <person name="Wu J."/>
            <person name="Yang Y."/>
            <person name="Kang H."/>
            <person name="Li M."/>
            <person name="Liang H."/>
            <person name="Ren X."/>
            <person name="Shi Z."/>
            <person name="Wen M."/>
            <person name="Jian M."/>
            <person name="Yang H."/>
            <person name="Zhang G."/>
            <person name="Yang Z."/>
            <person name="Chen R."/>
            <person name="Liu S."/>
            <person name="Li J."/>
            <person name="Ma L."/>
            <person name="Liu H."/>
            <person name="Zhou Y."/>
            <person name="Zhao J."/>
            <person name="Fang X."/>
            <person name="Li G."/>
            <person name="Fang L."/>
            <person name="Li Y."/>
            <person name="Liu D."/>
            <person name="Zheng H."/>
            <person name="Zhang Y."/>
            <person name="Qin N."/>
            <person name="Li Z."/>
            <person name="Yang G."/>
            <person name="Yang S."/>
            <person name="Bolund L."/>
            <person name="Kristiansen K."/>
            <person name="Zheng H."/>
            <person name="Li S."/>
            <person name="Zhang X."/>
            <person name="Yang H."/>
            <person name="Wang J."/>
            <person name="Sun R."/>
            <person name="Zhang B."/>
            <person name="Jiang S."/>
            <person name="Wang J."/>
            <person name="Du Y."/>
            <person name="Li S."/>
        </authorList>
    </citation>
    <scope>NUCLEOTIDE SEQUENCE [LARGE SCALE GENOMIC DNA]</scope>
    <source>
        <strain evidence="4">cv. 9930</strain>
    </source>
</reference>
<dbReference type="Gramene" id="KGN47466">
    <property type="protein sequence ID" value="KGN47466"/>
    <property type="gene ID" value="Csa_6G336260"/>
</dbReference>
<protein>
    <submittedName>
        <fullName evidence="3">Uncharacterized protein</fullName>
    </submittedName>
</protein>
<sequence length="98" mass="10991">MGFETLASYLFSLLIAFFFLNLPSKLTAHYIHQSSSTNLYEYGPPPLPLLPPPPICRQGAPPPAKKQNKLKPLPSLSPPPPKFKWPRRFTPKSPPPPF</sequence>
<evidence type="ECO:0000256" key="1">
    <source>
        <dbReference type="SAM" id="MobiDB-lite"/>
    </source>
</evidence>
<evidence type="ECO:0000313" key="4">
    <source>
        <dbReference type="Proteomes" id="UP000029981"/>
    </source>
</evidence>
<dbReference type="AlphaFoldDB" id="A0A0A0KI69"/>
<accession>A0A0A0KI69</accession>
<evidence type="ECO:0000313" key="3">
    <source>
        <dbReference type="EMBL" id="KGN47466.1"/>
    </source>
</evidence>
<reference evidence="3 4" key="3">
    <citation type="journal article" date="2010" name="BMC Genomics">
        <title>Transcriptome sequencing and comparative analysis of cucumber flowers with different sex types.</title>
        <authorList>
            <person name="Guo S."/>
            <person name="Zheng Y."/>
            <person name="Joung J.G."/>
            <person name="Liu S."/>
            <person name="Zhang Z."/>
            <person name="Crasta O.R."/>
            <person name="Sobral B.W."/>
            <person name="Xu Y."/>
            <person name="Huang S."/>
            <person name="Fei Z."/>
        </authorList>
    </citation>
    <scope>NUCLEOTIDE SEQUENCE [LARGE SCALE GENOMIC DNA]</scope>
    <source>
        <strain evidence="4">cv. 9930</strain>
    </source>
</reference>
<reference evidence="3 4" key="2">
    <citation type="journal article" date="2009" name="PLoS ONE">
        <title>An integrated genetic and cytogenetic map of the cucumber genome.</title>
        <authorList>
            <person name="Ren Y."/>
            <person name="Zhang Z."/>
            <person name="Liu J."/>
            <person name="Staub J.E."/>
            <person name="Han Y."/>
            <person name="Cheng Z."/>
            <person name="Li X."/>
            <person name="Lu J."/>
            <person name="Miao H."/>
            <person name="Kang H."/>
            <person name="Xie B."/>
            <person name="Gu X."/>
            <person name="Wang X."/>
            <person name="Du Y."/>
            <person name="Jin W."/>
            <person name="Huang S."/>
        </authorList>
    </citation>
    <scope>NUCLEOTIDE SEQUENCE [LARGE SCALE GENOMIC DNA]</scope>
    <source>
        <strain evidence="4">cv. 9930</strain>
    </source>
</reference>
<name>A0A0A0KI69_CUCSA</name>
<feature type="compositionally biased region" description="Pro residues" evidence="1">
    <location>
        <begin position="50"/>
        <end position="64"/>
    </location>
</feature>
<reference evidence="3 4" key="4">
    <citation type="journal article" date="2011" name="BMC Genomics">
        <title>RNA-Seq improves annotation of protein-coding genes in the cucumber genome.</title>
        <authorList>
            <person name="Li Z."/>
            <person name="Zhang Z."/>
            <person name="Yan P."/>
            <person name="Huang S."/>
            <person name="Fei Z."/>
            <person name="Lin K."/>
        </authorList>
    </citation>
    <scope>NUCLEOTIDE SEQUENCE [LARGE SCALE GENOMIC DNA]</scope>
    <source>
        <strain evidence="4">cv. 9930</strain>
    </source>
</reference>
<organism evidence="3 4">
    <name type="scientific">Cucumis sativus</name>
    <name type="common">Cucumber</name>
    <dbReference type="NCBI Taxonomy" id="3659"/>
    <lineage>
        <taxon>Eukaryota</taxon>
        <taxon>Viridiplantae</taxon>
        <taxon>Streptophyta</taxon>
        <taxon>Embryophyta</taxon>
        <taxon>Tracheophyta</taxon>
        <taxon>Spermatophyta</taxon>
        <taxon>Magnoliopsida</taxon>
        <taxon>eudicotyledons</taxon>
        <taxon>Gunneridae</taxon>
        <taxon>Pentapetalae</taxon>
        <taxon>rosids</taxon>
        <taxon>fabids</taxon>
        <taxon>Cucurbitales</taxon>
        <taxon>Cucurbitaceae</taxon>
        <taxon>Benincaseae</taxon>
        <taxon>Cucumis</taxon>
    </lineage>
</organism>
<gene>
    <name evidence="3" type="ORF">Csa_6G336260</name>
</gene>
<feature type="region of interest" description="Disordered" evidence="1">
    <location>
        <begin position="50"/>
        <end position="98"/>
    </location>
</feature>
<proteinExistence type="predicted"/>